<dbReference type="InterPro" id="IPR050090">
    <property type="entry name" value="Tyrosine_recombinase_XerCD"/>
</dbReference>
<dbReference type="GO" id="GO:0006310">
    <property type="term" value="P:DNA recombination"/>
    <property type="evidence" value="ECO:0007669"/>
    <property type="project" value="UniProtKB-KW"/>
</dbReference>
<proteinExistence type="inferred from homology"/>
<dbReference type="Gene3D" id="1.10.443.10">
    <property type="entry name" value="Intergrase catalytic core"/>
    <property type="match status" value="1"/>
</dbReference>
<dbReference type="Proteomes" id="UP000593737">
    <property type="component" value="Chromosome"/>
</dbReference>
<dbReference type="Pfam" id="PF00589">
    <property type="entry name" value="Phage_integrase"/>
    <property type="match status" value="1"/>
</dbReference>
<organism evidence="5 6">
    <name type="scientific">Candidatus Nitrospira kreftii</name>
    <dbReference type="NCBI Taxonomy" id="2652173"/>
    <lineage>
        <taxon>Bacteria</taxon>
        <taxon>Pseudomonadati</taxon>
        <taxon>Nitrospirota</taxon>
        <taxon>Nitrospiria</taxon>
        <taxon>Nitrospirales</taxon>
        <taxon>Nitrospiraceae</taxon>
        <taxon>Nitrospira</taxon>
    </lineage>
</organism>
<dbReference type="Gene3D" id="1.10.150.130">
    <property type="match status" value="1"/>
</dbReference>
<comment type="similarity">
    <text evidence="1">Belongs to the 'phage' integrase family.</text>
</comment>
<dbReference type="InterPro" id="IPR010998">
    <property type="entry name" value="Integrase_recombinase_N"/>
</dbReference>
<sequence>MGLTRRGKCARGCPDGVKGLKCPCPKSWAYYVEFFVLDDGERLTLTQRMPGAKLKRWKVGCDNKTLARQQEAVIKTKLLAGAVESERAKKAVTTLGQWAEEYKATEEVMRIRSYKERCQRIDKVIVPFFGSNRLLQDIAVKDVEAFRQERGKGRMVGTVNVDHNYLKHMLKLAMKRDLITRNVASLVAAPKPKNARSRVLEPEEWGRLYGAAPDWFKPVLLTGYHTGMRLEEILTLTWDRVDLEKGRIFLPGHLTKTGQERLVPVTATLRRELQRHRGLDGVMRIQGLVFHKDGRKLSHTYREVQRLCQEQKIEGFVFHDLRHCAVTNLADEGVEIETIMKIVGHSSVEMFLRYRTVKADRLDAAMARLDARLNTPVTRASARLSNSLNN</sequence>
<dbReference type="AlphaFoldDB" id="A0A7S8J2V2"/>
<keyword evidence="2" id="KW-0238">DNA-binding</keyword>
<evidence type="ECO:0000256" key="2">
    <source>
        <dbReference type="ARBA" id="ARBA00023125"/>
    </source>
</evidence>
<name>A0A7S8J2V2_9BACT</name>
<dbReference type="PANTHER" id="PTHR30349">
    <property type="entry name" value="PHAGE INTEGRASE-RELATED"/>
    <property type="match status" value="1"/>
</dbReference>
<protein>
    <submittedName>
        <fullName evidence="5">Putative integrase</fullName>
    </submittedName>
</protein>
<dbReference type="PANTHER" id="PTHR30349:SF64">
    <property type="entry name" value="PROPHAGE INTEGRASE INTD-RELATED"/>
    <property type="match status" value="1"/>
</dbReference>
<evidence type="ECO:0000313" key="5">
    <source>
        <dbReference type="EMBL" id="QPD06405.1"/>
    </source>
</evidence>
<feature type="domain" description="Tyr recombinase" evidence="4">
    <location>
        <begin position="195"/>
        <end position="367"/>
    </location>
</feature>
<dbReference type="SUPFAM" id="SSF56349">
    <property type="entry name" value="DNA breaking-rejoining enzymes"/>
    <property type="match status" value="1"/>
</dbReference>
<dbReference type="GO" id="GO:0003677">
    <property type="term" value="F:DNA binding"/>
    <property type="evidence" value="ECO:0007669"/>
    <property type="project" value="UniProtKB-KW"/>
</dbReference>
<gene>
    <name evidence="5" type="ORF">Nkreftii_004179</name>
</gene>
<dbReference type="KEGG" id="nkf:Nkreftii_004179"/>
<dbReference type="EMBL" id="CP047423">
    <property type="protein sequence ID" value="QPD06405.1"/>
    <property type="molecule type" value="Genomic_DNA"/>
</dbReference>
<evidence type="ECO:0000256" key="3">
    <source>
        <dbReference type="ARBA" id="ARBA00023172"/>
    </source>
</evidence>
<dbReference type="CDD" id="cd00796">
    <property type="entry name" value="INT_Rci_Hp1_C"/>
    <property type="match status" value="1"/>
</dbReference>
<reference evidence="5 6" key="1">
    <citation type="journal article" date="2020" name="ISME J.">
        <title>Enrichment and physiological characterization of a novel comammox Nitrospira indicates ammonium inhibition of complete nitrification.</title>
        <authorList>
            <person name="Sakoula D."/>
            <person name="Koch H."/>
            <person name="Frank J."/>
            <person name="Jetten M.S.M."/>
            <person name="van Kessel M.A.H.J."/>
            <person name="Lucker S."/>
        </authorList>
    </citation>
    <scope>NUCLEOTIDE SEQUENCE [LARGE SCALE GENOMIC DNA]</scope>
    <source>
        <strain evidence="5">Comreactor17</strain>
    </source>
</reference>
<dbReference type="PROSITE" id="PS51898">
    <property type="entry name" value="TYR_RECOMBINASE"/>
    <property type="match status" value="1"/>
</dbReference>
<keyword evidence="3" id="KW-0233">DNA recombination</keyword>
<evidence type="ECO:0000256" key="1">
    <source>
        <dbReference type="ARBA" id="ARBA00008857"/>
    </source>
</evidence>
<dbReference type="InterPro" id="IPR011010">
    <property type="entry name" value="DNA_brk_join_enz"/>
</dbReference>
<evidence type="ECO:0000259" key="4">
    <source>
        <dbReference type="PROSITE" id="PS51898"/>
    </source>
</evidence>
<accession>A0A7S8J2V2</accession>
<dbReference type="InterPro" id="IPR002104">
    <property type="entry name" value="Integrase_catalytic"/>
</dbReference>
<evidence type="ECO:0000313" key="6">
    <source>
        <dbReference type="Proteomes" id="UP000593737"/>
    </source>
</evidence>
<dbReference type="InterPro" id="IPR013762">
    <property type="entry name" value="Integrase-like_cat_sf"/>
</dbReference>
<dbReference type="GO" id="GO:0015074">
    <property type="term" value="P:DNA integration"/>
    <property type="evidence" value="ECO:0007669"/>
    <property type="project" value="InterPro"/>
</dbReference>